<gene>
    <name evidence="2" type="ORF">FRX31_027363</name>
</gene>
<accession>A0A7J6VE60</accession>
<keyword evidence="3" id="KW-1185">Reference proteome</keyword>
<dbReference type="InterPro" id="IPR002213">
    <property type="entry name" value="UDP_glucos_trans"/>
</dbReference>
<sequence length="374" mass="42042">MARDPLHVVMFPWLAFGHMNPFFKLAIDLVKAGIRVSFISAPKNIQRLPSIPSELELLLQFVEFQLPFVDSLPIGAEATVDITMDENQFLKKSYDLLETRFKKFITCQPLDWIIQDFAAYWAAEIAEQLRIPQIMFSVFSTAVIAFFGPPVSVGDHRGALDNTRKSYNATQVDHISITVASLGAKVLQACTAMVVRSCEEYEGNYLNVAKKIYLKPVIPNGLPPPLQLKKRDNHKIESSAEVFKWLDHRKDKSVVYVGFGSEVKLDREQVYEIAHAQTNFVGIHFLNGTFGLGTTIGHPSTPISWRLPRFIVPLWMEVYYRDAPTCSHSTILVVLPLVIDQGFNARLLVEKGLAVEVEKGDDGTFNGKTLQGVF</sequence>
<dbReference type="EMBL" id="JABWDY010033979">
    <property type="protein sequence ID" value="KAF5183047.1"/>
    <property type="molecule type" value="Genomic_DNA"/>
</dbReference>
<dbReference type="Gene3D" id="3.40.50.2000">
    <property type="entry name" value="Glycogen Phosphorylase B"/>
    <property type="match status" value="2"/>
</dbReference>
<dbReference type="SUPFAM" id="SSF53756">
    <property type="entry name" value="UDP-Glycosyltransferase/glycogen phosphorylase"/>
    <property type="match status" value="1"/>
</dbReference>
<evidence type="ECO:0000313" key="2">
    <source>
        <dbReference type="EMBL" id="KAF5183047.1"/>
    </source>
</evidence>
<reference evidence="2 3" key="1">
    <citation type="submission" date="2020-06" db="EMBL/GenBank/DDBJ databases">
        <title>Transcriptomic and genomic resources for Thalictrum thalictroides and T. hernandezii: Facilitating candidate gene discovery in an emerging model plant lineage.</title>
        <authorList>
            <person name="Arias T."/>
            <person name="Riano-Pachon D.M."/>
            <person name="Di Stilio V.S."/>
        </authorList>
    </citation>
    <scope>NUCLEOTIDE SEQUENCE [LARGE SCALE GENOMIC DNA]</scope>
    <source>
        <strain evidence="3">cv. WT478/WT964</strain>
        <tissue evidence="2">Leaves</tissue>
    </source>
</reference>
<dbReference type="InterPro" id="IPR050481">
    <property type="entry name" value="UDP-glycosyltransf_plant"/>
</dbReference>
<dbReference type="GO" id="GO:0035251">
    <property type="term" value="F:UDP-glucosyltransferase activity"/>
    <property type="evidence" value="ECO:0007669"/>
    <property type="project" value="InterPro"/>
</dbReference>
<dbReference type="OrthoDB" id="5835829at2759"/>
<comment type="caution">
    <text evidence="2">The sequence shown here is derived from an EMBL/GenBank/DDBJ whole genome shotgun (WGS) entry which is preliminary data.</text>
</comment>
<dbReference type="PANTHER" id="PTHR48049:SF57">
    <property type="entry name" value="UDP-GLYCOSYLTRANSFERASE 91C1-LIKE"/>
    <property type="match status" value="1"/>
</dbReference>
<dbReference type="PANTHER" id="PTHR48049">
    <property type="entry name" value="GLYCOSYLTRANSFERASE"/>
    <property type="match status" value="1"/>
</dbReference>
<evidence type="ECO:0000313" key="3">
    <source>
        <dbReference type="Proteomes" id="UP000554482"/>
    </source>
</evidence>
<dbReference type="AlphaFoldDB" id="A0A7J6VE60"/>
<dbReference type="Proteomes" id="UP000554482">
    <property type="component" value="Unassembled WGS sequence"/>
</dbReference>
<proteinExistence type="predicted"/>
<evidence type="ECO:0000256" key="1">
    <source>
        <dbReference type="ARBA" id="ARBA00022679"/>
    </source>
</evidence>
<keyword evidence="1 2" id="KW-0808">Transferase</keyword>
<dbReference type="CDD" id="cd03784">
    <property type="entry name" value="GT1_Gtf-like"/>
    <property type="match status" value="1"/>
</dbReference>
<name>A0A7J6VE60_THATH</name>
<organism evidence="2 3">
    <name type="scientific">Thalictrum thalictroides</name>
    <name type="common">Rue-anemone</name>
    <name type="synonym">Anemone thalictroides</name>
    <dbReference type="NCBI Taxonomy" id="46969"/>
    <lineage>
        <taxon>Eukaryota</taxon>
        <taxon>Viridiplantae</taxon>
        <taxon>Streptophyta</taxon>
        <taxon>Embryophyta</taxon>
        <taxon>Tracheophyta</taxon>
        <taxon>Spermatophyta</taxon>
        <taxon>Magnoliopsida</taxon>
        <taxon>Ranunculales</taxon>
        <taxon>Ranunculaceae</taxon>
        <taxon>Thalictroideae</taxon>
        <taxon>Thalictrum</taxon>
    </lineage>
</organism>
<protein>
    <submittedName>
        <fullName evidence="2">Udp-glycosyltransferase 91c1</fullName>
    </submittedName>
</protein>